<evidence type="ECO:0000313" key="4">
    <source>
        <dbReference type="Proteomes" id="UP001212326"/>
    </source>
</evidence>
<name>A0ABY7PH76_9ACTN</name>
<feature type="signal peptide" evidence="2">
    <location>
        <begin position="1"/>
        <end position="20"/>
    </location>
</feature>
<feature type="region of interest" description="Disordered" evidence="1">
    <location>
        <begin position="25"/>
        <end position="156"/>
    </location>
</feature>
<proteinExistence type="predicted"/>
<dbReference type="PROSITE" id="PS51257">
    <property type="entry name" value="PROKAR_LIPOPROTEIN"/>
    <property type="match status" value="1"/>
</dbReference>
<protein>
    <recommendedName>
        <fullName evidence="5">Lipoprotein</fullName>
    </recommendedName>
</protein>
<keyword evidence="2" id="KW-0732">Signal</keyword>
<feature type="compositionally biased region" description="Basic residues" evidence="1">
    <location>
        <begin position="102"/>
        <end position="114"/>
    </location>
</feature>
<evidence type="ECO:0000256" key="2">
    <source>
        <dbReference type="SAM" id="SignalP"/>
    </source>
</evidence>
<gene>
    <name evidence="3" type="ORF">O1G22_35130</name>
</gene>
<feature type="chain" id="PRO_5045701335" description="Lipoprotein" evidence="2">
    <location>
        <begin position="21"/>
        <end position="156"/>
    </location>
</feature>
<organism evidence="3 4">
    <name type="scientific">Streptomyces camelliae</name>
    <dbReference type="NCBI Taxonomy" id="3004093"/>
    <lineage>
        <taxon>Bacteria</taxon>
        <taxon>Bacillati</taxon>
        <taxon>Actinomycetota</taxon>
        <taxon>Actinomycetes</taxon>
        <taxon>Kitasatosporales</taxon>
        <taxon>Streptomycetaceae</taxon>
        <taxon>Streptomyces</taxon>
    </lineage>
</organism>
<keyword evidence="4" id="KW-1185">Reference proteome</keyword>
<dbReference type="Proteomes" id="UP001212326">
    <property type="component" value="Chromosome"/>
</dbReference>
<reference evidence="3 4" key="1">
    <citation type="submission" date="2022-12" db="EMBL/GenBank/DDBJ databases">
        <authorList>
            <person name="Mo P."/>
        </authorList>
    </citation>
    <scope>NUCLEOTIDE SEQUENCE [LARGE SCALE GENOMIC DNA]</scope>
    <source>
        <strain evidence="3 4">HUAS 2-6</strain>
    </source>
</reference>
<accession>A0ABY7PH76</accession>
<evidence type="ECO:0000313" key="3">
    <source>
        <dbReference type="EMBL" id="WBO67683.1"/>
    </source>
</evidence>
<sequence>MHRTTTTAALLVTVAVSALSGCMTVQRPATPAPPPDTAPTLPRAPRPEGSTEPRAVQAPAQQALEMVGSSDRPKDTMPPVPPHRTEAPPAAPPRPRAATPAHPHHHERHHRHPHTAAPGLPNPVPKAPDVCALGRRYGGWKSDSPESEICEQTYGH</sequence>
<dbReference type="EMBL" id="CP115300">
    <property type="protein sequence ID" value="WBO67683.1"/>
    <property type="molecule type" value="Genomic_DNA"/>
</dbReference>
<evidence type="ECO:0000256" key="1">
    <source>
        <dbReference type="SAM" id="MobiDB-lite"/>
    </source>
</evidence>
<evidence type="ECO:0008006" key="5">
    <source>
        <dbReference type="Google" id="ProtNLM"/>
    </source>
</evidence>
<dbReference type="RefSeq" id="WP_270084976.1">
    <property type="nucleotide sequence ID" value="NZ_CP115300.1"/>
</dbReference>